<dbReference type="Pfam" id="PF01936">
    <property type="entry name" value="NYN"/>
    <property type="match status" value="1"/>
</dbReference>
<organism evidence="2 3">
    <name type="scientific">Endosaccharibacter trunci</name>
    <dbReference type="NCBI Taxonomy" id="2812733"/>
    <lineage>
        <taxon>Bacteria</taxon>
        <taxon>Pseudomonadati</taxon>
        <taxon>Pseudomonadota</taxon>
        <taxon>Alphaproteobacteria</taxon>
        <taxon>Acetobacterales</taxon>
        <taxon>Acetobacteraceae</taxon>
        <taxon>Endosaccharibacter</taxon>
    </lineage>
</organism>
<accession>A0ABT1W1V8</accession>
<feature type="domain" description="NYN" evidence="1">
    <location>
        <begin position="17"/>
        <end position="145"/>
    </location>
</feature>
<evidence type="ECO:0000259" key="1">
    <source>
        <dbReference type="Pfam" id="PF01936"/>
    </source>
</evidence>
<dbReference type="EMBL" id="JAMSKV010000001">
    <property type="protein sequence ID" value="MCQ8276852.1"/>
    <property type="molecule type" value="Genomic_DNA"/>
</dbReference>
<evidence type="ECO:0000313" key="2">
    <source>
        <dbReference type="EMBL" id="MCQ8276852.1"/>
    </source>
</evidence>
<reference evidence="2 3" key="1">
    <citation type="submission" date="2022-06" db="EMBL/GenBank/DDBJ databases">
        <title>Endosaccharibacter gen. nov., sp. nov., endophytic bacteria isolated from sugarcane.</title>
        <authorList>
            <person name="Pitiwittayakul N."/>
            <person name="Yukphan P."/>
            <person name="Charoenyingcharoen P."/>
            <person name="Tanasupawat S."/>
        </authorList>
    </citation>
    <scope>NUCLEOTIDE SEQUENCE [LARGE SCALE GENOMIC DNA]</scope>
    <source>
        <strain evidence="2 3">KSS8</strain>
    </source>
</reference>
<dbReference type="InterPro" id="IPR021139">
    <property type="entry name" value="NYN"/>
</dbReference>
<protein>
    <submittedName>
        <fullName evidence="2">NYN domain-containing protein</fullName>
    </submittedName>
</protein>
<sequence>MNPRGDMLPREYVRLTISAIQEEFKTLKPVQQRELLRIYWYDGARAGRPSAEHEMLAETDFIKLRLGRINMSGEQKGVDARIINDLVELARNRAITDAVLLSGDEDLQLGVAQAQQFGVRVHLIGIQPALKTQSRSLRREADTTTEWDETVLARFLSIGVNELPEPELSETGAAELEAEIDGLVSALPPDTLAQLQKSFETSSTVPGDYDRVLLGIGRRSFGEPTLTDSQKALLRGLFVRLVRELN</sequence>
<dbReference type="Gene3D" id="3.40.50.1010">
    <property type="entry name" value="5'-nuclease"/>
    <property type="match status" value="1"/>
</dbReference>
<name>A0ABT1W1V8_9PROT</name>
<dbReference type="Proteomes" id="UP001524587">
    <property type="component" value="Unassembled WGS sequence"/>
</dbReference>
<evidence type="ECO:0000313" key="3">
    <source>
        <dbReference type="Proteomes" id="UP001524587"/>
    </source>
</evidence>
<keyword evidence="3" id="KW-1185">Reference proteome</keyword>
<comment type="caution">
    <text evidence="2">The sequence shown here is derived from an EMBL/GenBank/DDBJ whole genome shotgun (WGS) entry which is preliminary data.</text>
</comment>
<gene>
    <name evidence="2" type="ORF">NFI95_00105</name>
</gene>
<proteinExistence type="predicted"/>